<comment type="caution">
    <text evidence="2">The sequence shown here is derived from an EMBL/GenBank/DDBJ whole genome shotgun (WGS) entry which is preliminary data.</text>
</comment>
<feature type="chain" id="PRO_5042941664" evidence="1">
    <location>
        <begin position="20"/>
        <end position="120"/>
    </location>
</feature>
<protein>
    <submittedName>
        <fullName evidence="2">Uncharacterized protein</fullName>
    </submittedName>
</protein>
<reference evidence="2" key="2">
    <citation type="submission" date="2023-05" db="EMBL/GenBank/DDBJ databases">
        <authorList>
            <consortium name="Lawrence Berkeley National Laboratory"/>
            <person name="Steindorff A."/>
            <person name="Hensen N."/>
            <person name="Bonometti L."/>
            <person name="Westerberg I."/>
            <person name="Brannstrom I.O."/>
            <person name="Guillou S."/>
            <person name="Cros-Aarteil S."/>
            <person name="Calhoun S."/>
            <person name="Haridas S."/>
            <person name="Kuo A."/>
            <person name="Mondo S."/>
            <person name="Pangilinan J."/>
            <person name="Riley R."/>
            <person name="Labutti K."/>
            <person name="Andreopoulos B."/>
            <person name="Lipzen A."/>
            <person name="Chen C."/>
            <person name="Yanf M."/>
            <person name="Daum C."/>
            <person name="Ng V."/>
            <person name="Clum A."/>
            <person name="Ohm R."/>
            <person name="Martin F."/>
            <person name="Silar P."/>
            <person name="Natvig D."/>
            <person name="Lalanne C."/>
            <person name="Gautier V."/>
            <person name="Ament-Velasquez S.L."/>
            <person name="Kruys A."/>
            <person name="Hutchinson M.I."/>
            <person name="Powell A.J."/>
            <person name="Barry K."/>
            <person name="Miller A.N."/>
            <person name="Grigoriev I.V."/>
            <person name="Debuchy R."/>
            <person name="Gladieux P."/>
            <person name="Thoren M.H."/>
            <person name="Johannesson H."/>
        </authorList>
    </citation>
    <scope>NUCLEOTIDE SEQUENCE</scope>
    <source>
        <strain evidence="2">CBS 359.72</strain>
    </source>
</reference>
<keyword evidence="3" id="KW-1185">Reference proteome</keyword>
<dbReference type="Proteomes" id="UP001303647">
    <property type="component" value="Unassembled WGS sequence"/>
</dbReference>
<feature type="signal peptide" evidence="1">
    <location>
        <begin position="1"/>
        <end position="19"/>
    </location>
</feature>
<name>A0AAN7CLR7_9PEZI</name>
<evidence type="ECO:0000313" key="2">
    <source>
        <dbReference type="EMBL" id="KAK4244090.1"/>
    </source>
</evidence>
<evidence type="ECO:0000313" key="3">
    <source>
        <dbReference type="Proteomes" id="UP001303647"/>
    </source>
</evidence>
<organism evidence="2 3">
    <name type="scientific">Corynascus novoguineensis</name>
    <dbReference type="NCBI Taxonomy" id="1126955"/>
    <lineage>
        <taxon>Eukaryota</taxon>
        <taxon>Fungi</taxon>
        <taxon>Dikarya</taxon>
        <taxon>Ascomycota</taxon>
        <taxon>Pezizomycotina</taxon>
        <taxon>Sordariomycetes</taxon>
        <taxon>Sordariomycetidae</taxon>
        <taxon>Sordariales</taxon>
        <taxon>Chaetomiaceae</taxon>
        <taxon>Corynascus</taxon>
    </lineage>
</organism>
<evidence type="ECO:0000256" key="1">
    <source>
        <dbReference type="SAM" id="SignalP"/>
    </source>
</evidence>
<dbReference type="AlphaFoldDB" id="A0AAN7CLR7"/>
<proteinExistence type="predicted"/>
<gene>
    <name evidence="2" type="ORF">C7999DRAFT_35572</name>
</gene>
<sequence>MRATTTILFIASVASTALGAATKFYSDEECKKEIGKKVYNFLASGDAPIPPEAVAIMTDSAVDTWYAFQRSEGSHCKGDLIKEVENKKCFKLKEDLGYAGCTRLCVNGLGGGSCASNEED</sequence>
<keyword evidence="1" id="KW-0732">Signal</keyword>
<dbReference type="EMBL" id="MU857759">
    <property type="protein sequence ID" value="KAK4244090.1"/>
    <property type="molecule type" value="Genomic_DNA"/>
</dbReference>
<accession>A0AAN7CLR7</accession>
<reference evidence="2" key="1">
    <citation type="journal article" date="2023" name="Mol. Phylogenet. Evol.">
        <title>Genome-scale phylogeny and comparative genomics of the fungal order Sordariales.</title>
        <authorList>
            <person name="Hensen N."/>
            <person name="Bonometti L."/>
            <person name="Westerberg I."/>
            <person name="Brannstrom I.O."/>
            <person name="Guillou S."/>
            <person name="Cros-Aarteil S."/>
            <person name="Calhoun S."/>
            <person name="Haridas S."/>
            <person name="Kuo A."/>
            <person name="Mondo S."/>
            <person name="Pangilinan J."/>
            <person name="Riley R."/>
            <person name="LaButti K."/>
            <person name="Andreopoulos B."/>
            <person name="Lipzen A."/>
            <person name="Chen C."/>
            <person name="Yan M."/>
            <person name="Daum C."/>
            <person name="Ng V."/>
            <person name="Clum A."/>
            <person name="Steindorff A."/>
            <person name="Ohm R.A."/>
            <person name="Martin F."/>
            <person name="Silar P."/>
            <person name="Natvig D.O."/>
            <person name="Lalanne C."/>
            <person name="Gautier V."/>
            <person name="Ament-Velasquez S.L."/>
            <person name="Kruys A."/>
            <person name="Hutchinson M.I."/>
            <person name="Powell A.J."/>
            <person name="Barry K."/>
            <person name="Miller A.N."/>
            <person name="Grigoriev I.V."/>
            <person name="Debuchy R."/>
            <person name="Gladieux P."/>
            <person name="Hiltunen Thoren M."/>
            <person name="Johannesson H."/>
        </authorList>
    </citation>
    <scope>NUCLEOTIDE SEQUENCE</scope>
    <source>
        <strain evidence="2">CBS 359.72</strain>
    </source>
</reference>